<evidence type="ECO:0000256" key="3">
    <source>
        <dbReference type="ARBA" id="ARBA00022989"/>
    </source>
</evidence>
<dbReference type="Pfam" id="PF06813">
    <property type="entry name" value="Nodulin-like"/>
    <property type="match status" value="1"/>
</dbReference>
<comment type="similarity">
    <text evidence="5">Belongs to the major facilitator superfamily. Phosphate:H(+) symporter (TC 2.A.1.9) family.</text>
</comment>
<accession>A0ABD3ABV7</accession>
<feature type="transmembrane region" description="Helical" evidence="6">
    <location>
        <begin position="216"/>
        <end position="237"/>
    </location>
</feature>
<evidence type="ECO:0000259" key="8">
    <source>
        <dbReference type="Pfam" id="PF23262"/>
    </source>
</evidence>
<proteinExistence type="inferred from homology"/>
<feature type="transmembrane region" description="Helical" evidence="6">
    <location>
        <begin position="243"/>
        <end position="267"/>
    </location>
</feature>
<evidence type="ECO:0000259" key="7">
    <source>
        <dbReference type="Pfam" id="PF06813"/>
    </source>
</evidence>
<dbReference type="EMBL" id="JBJUIK010000004">
    <property type="protein sequence ID" value="KAL3528292.1"/>
    <property type="molecule type" value="Genomic_DNA"/>
</dbReference>
<feature type="transmembrane region" description="Helical" evidence="6">
    <location>
        <begin position="118"/>
        <end position="135"/>
    </location>
</feature>
<comment type="caution">
    <text evidence="9">The sequence shown here is derived from an EMBL/GenBank/DDBJ whole genome shotgun (WGS) entry which is preliminary data.</text>
</comment>
<evidence type="ECO:0008006" key="11">
    <source>
        <dbReference type="Google" id="ProtNLM"/>
    </source>
</evidence>
<feature type="transmembrane region" description="Helical" evidence="6">
    <location>
        <begin position="415"/>
        <end position="432"/>
    </location>
</feature>
<evidence type="ECO:0000313" key="10">
    <source>
        <dbReference type="Proteomes" id="UP001630127"/>
    </source>
</evidence>
<evidence type="ECO:0000256" key="5">
    <source>
        <dbReference type="ARBA" id="ARBA00044504"/>
    </source>
</evidence>
<sequence>MDLDYNPNFRTVLKKNKWVSTVGSIWIQCTSGSAYTFAIYSQLLKTTQHYDQSTLDTISVFKDVGANVGVLSGLLYSSAGSFSGGGPWVVLVVGAVLVFVGYFFMWMSVVGILPRPPVLLMGFYMLLAANATTFFNTADVVTAVHNFPFYSGTVVGIMKGFLGLSGAMLIQVYHTFLNKQPAAYILMLALLPSVNALLLMWFVRINPTNVIDEKKYLNFFSLAAVILAVYLMAVIIIENILTFLLSVRISTFVLLILLLVSPLRIVIKAEKEKARRIIRSLLEENQLMYDGNQLDSNAVQTRQDPEGHYEIPGDAGEEMNASNERAIPERGENLNLLQSICTVDFWLLCFTSACGMGSGLATVNNFSQIAESFGYSTIATSTLTSLWSIWNFSGRFGSGYVSDYFLHAKGWPRPLFVTITLAAMTIGHVVIASGLPGALYAGSVLVGIGYGSQWSLMPTIVSEIFGPAHLGAIFNTITIANPVASYILSVRVVAYIYDREATGTSNTCFGTHCFMLSFLIMASTTLLASLVGLILFFRTRNFYKQVILRRLHTRIRNLE</sequence>
<feature type="domain" description="Nodulin-like" evidence="7">
    <location>
        <begin position="17"/>
        <end position="267"/>
    </location>
</feature>
<dbReference type="AlphaFoldDB" id="A0ABD3ABV7"/>
<evidence type="ECO:0000256" key="2">
    <source>
        <dbReference type="ARBA" id="ARBA00022692"/>
    </source>
</evidence>
<evidence type="ECO:0000256" key="6">
    <source>
        <dbReference type="SAM" id="Phobius"/>
    </source>
</evidence>
<feature type="domain" description="NFD4 C-terminal" evidence="8">
    <location>
        <begin position="341"/>
        <end position="543"/>
    </location>
</feature>
<protein>
    <recommendedName>
        <fullName evidence="11">Nodulin-like domain-containing protein</fullName>
    </recommendedName>
</protein>
<feature type="transmembrane region" description="Helical" evidence="6">
    <location>
        <begin position="473"/>
        <end position="497"/>
    </location>
</feature>
<dbReference type="CDD" id="cd17354">
    <property type="entry name" value="MFS_Mch1p_like"/>
    <property type="match status" value="1"/>
</dbReference>
<dbReference type="PANTHER" id="PTHR21576:SF165">
    <property type="entry name" value="PROTEIN NUCLEAR FUSION DEFECTIVE 4-LIKE"/>
    <property type="match status" value="1"/>
</dbReference>
<dbReference type="InterPro" id="IPR010658">
    <property type="entry name" value="Nodulin-like"/>
</dbReference>
<dbReference type="InterPro" id="IPR036259">
    <property type="entry name" value="MFS_trans_sf"/>
</dbReference>
<keyword evidence="3 6" id="KW-1133">Transmembrane helix</keyword>
<comment type="subcellular location">
    <subcellularLocation>
        <location evidence="1">Membrane</location>
        <topology evidence="1">Multi-pass membrane protein</topology>
    </subcellularLocation>
</comment>
<organism evidence="9 10">
    <name type="scientific">Cinchona calisaya</name>
    <dbReference type="NCBI Taxonomy" id="153742"/>
    <lineage>
        <taxon>Eukaryota</taxon>
        <taxon>Viridiplantae</taxon>
        <taxon>Streptophyta</taxon>
        <taxon>Embryophyta</taxon>
        <taxon>Tracheophyta</taxon>
        <taxon>Spermatophyta</taxon>
        <taxon>Magnoliopsida</taxon>
        <taxon>eudicotyledons</taxon>
        <taxon>Gunneridae</taxon>
        <taxon>Pentapetalae</taxon>
        <taxon>asterids</taxon>
        <taxon>lamiids</taxon>
        <taxon>Gentianales</taxon>
        <taxon>Rubiaceae</taxon>
        <taxon>Cinchonoideae</taxon>
        <taxon>Cinchoneae</taxon>
        <taxon>Cinchona</taxon>
    </lineage>
</organism>
<feature type="transmembrane region" description="Helical" evidence="6">
    <location>
        <begin position="88"/>
        <end position="112"/>
    </location>
</feature>
<evidence type="ECO:0000256" key="4">
    <source>
        <dbReference type="ARBA" id="ARBA00023136"/>
    </source>
</evidence>
<feature type="transmembrane region" description="Helical" evidence="6">
    <location>
        <begin position="438"/>
        <end position="461"/>
    </location>
</feature>
<dbReference type="PANTHER" id="PTHR21576">
    <property type="entry name" value="UNCHARACTERIZED NODULIN-LIKE PROTEIN"/>
    <property type="match status" value="1"/>
</dbReference>
<keyword evidence="4 6" id="KW-0472">Membrane</keyword>
<keyword evidence="10" id="KW-1185">Reference proteome</keyword>
<evidence type="ECO:0000256" key="1">
    <source>
        <dbReference type="ARBA" id="ARBA00004141"/>
    </source>
</evidence>
<evidence type="ECO:0000313" key="9">
    <source>
        <dbReference type="EMBL" id="KAL3528292.1"/>
    </source>
</evidence>
<dbReference type="Gene3D" id="1.20.1250.20">
    <property type="entry name" value="MFS general substrate transporter like domains"/>
    <property type="match status" value="1"/>
</dbReference>
<dbReference type="GO" id="GO:0016020">
    <property type="term" value="C:membrane"/>
    <property type="evidence" value="ECO:0007669"/>
    <property type="project" value="UniProtKB-SubCell"/>
</dbReference>
<dbReference type="InterPro" id="IPR056555">
    <property type="entry name" value="NFD4_C"/>
</dbReference>
<reference evidence="9 10" key="1">
    <citation type="submission" date="2024-11" db="EMBL/GenBank/DDBJ databases">
        <title>A near-complete genome assembly of Cinchona calisaya.</title>
        <authorList>
            <person name="Lian D.C."/>
            <person name="Zhao X.W."/>
            <person name="Wei L."/>
        </authorList>
    </citation>
    <scope>NUCLEOTIDE SEQUENCE [LARGE SCALE GENOMIC DNA]</scope>
    <source>
        <tissue evidence="9">Nenye</tissue>
    </source>
</reference>
<feature type="transmembrane region" description="Helical" evidence="6">
    <location>
        <begin position="509"/>
        <end position="537"/>
    </location>
</feature>
<feature type="transmembrane region" description="Helical" evidence="6">
    <location>
        <begin position="147"/>
        <end position="170"/>
    </location>
</feature>
<keyword evidence="2 6" id="KW-0812">Transmembrane</keyword>
<feature type="transmembrane region" description="Helical" evidence="6">
    <location>
        <begin position="182"/>
        <end position="204"/>
    </location>
</feature>
<gene>
    <name evidence="9" type="ORF">ACH5RR_007614</name>
</gene>
<dbReference type="Proteomes" id="UP001630127">
    <property type="component" value="Unassembled WGS sequence"/>
</dbReference>
<name>A0ABD3ABV7_9GENT</name>
<dbReference type="SUPFAM" id="SSF103473">
    <property type="entry name" value="MFS general substrate transporter"/>
    <property type="match status" value="2"/>
</dbReference>
<dbReference type="Pfam" id="PF23262">
    <property type="entry name" value="NFD4_C"/>
    <property type="match status" value="1"/>
</dbReference>